<dbReference type="SUPFAM" id="SSF53697">
    <property type="entry name" value="SIS domain"/>
    <property type="match status" value="1"/>
</dbReference>
<organism evidence="2 3">
    <name type="scientific">Peribacillus asahii</name>
    <dbReference type="NCBI Taxonomy" id="228899"/>
    <lineage>
        <taxon>Bacteria</taxon>
        <taxon>Bacillati</taxon>
        <taxon>Bacillota</taxon>
        <taxon>Bacilli</taxon>
        <taxon>Bacillales</taxon>
        <taxon>Bacillaceae</taxon>
        <taxon>Peribacillus</taxon>
    </lineage>
</organism>
<dbReference type="Gene3D" id="3.40.50.10490">
    <property type="entry name" value="Glucose-6-phosphate isomerase like protein, domain 1"/>
    <property type="match status" value="1"/>
</dbReference>
<dbReference type="AlphaFoldDB" id="A0A398BB44"/>
<name>A0A398BB44_9BACI</name>
<evidence type="ECO:0000259" key="1">
    <source>
        <dbReference type="Pfam" id="PF10740"/>
    </source>
</evidence>
<dbReference type="RefSeq" id="WP_119116224.1">
    <property type="nucleotide sequence ID" value="NZ_QWVS01000012.1"/>
</dbReference>
<dbReference type="InterPro" id="IPR046348">
    <property type="entry name" value="SIS_dom_sf"/>
</dbReference>
<dbReference type="InterPro" id="IPR019676">
    <property type="entry name" value="DUF2529"/>
</dbReference>
<dbReference type="GO" id="GO:0097367">
    <property type="term" value="F:carbohydrate derivative binding"/>
    <property type="evidence" value="ECO:0007669"/>
    <property type="project" value="InterPro"/>
</dbReference>
<sequence>MLKIFSTQINGLFKKMIDQEEFNIEDAARLLAQAVIGEGSIYIYGFEEMDGVTKEALSGVEPLPSAKVYYLDEALTLGSEDRFLLFSRFSNDPEAVRLAQRLQQADIPFVAVSTVVEAEGDSLATLADVHIDLRVQRGLIPDELGNRVGYPTLLTALFAYYGIKFTIEEILQEYQ</sequence>
<keyword evidence="3" id="KW-1185">Reference proteome</keyword>
<evidence type="ECO:0000313" key="3">
    <source>
        <dbReference type="Proteomes" id="UP000266016"/>
    </source>
</evidence>
<proteinExistence type="predicted"/>
<comment type="caution">
    <text evidence="2">The sequence shown here is derived from an EMBL/GenBank/DDBJ whole genome shotgun (WGS) entry which is preliminary data.</text>
</comment>
<protein>
    <submittedName>
        <fullName evidence="2">DUF2529 family protein</fullName>
    </submittedName>
</protein>
<gene>
    <name evidence="2" type="ORF">D1953_05790</name>
</gene>
<reference evidence="2 3" key="1">
    <citation type="submission" date="2018-08" db="EMBL/GenBank/DDBJ databases">
        <title>Bacillus jemisoniae sp. nov., Bacillus chryseoplanitiae sp. nov., Bacillus resnikiae sp. nov., and Bacillus frankliniae sp. nov., isolated from Viking spacecraft and associated surfaces.</title>
        <authorList>
            <person name="Seuylemezian A."/>
            <person name="Vaishampayan P."/>
        </authorList>
    </citation>
    <scope>NUCLEOTIDE SEQUENCE [LARGE SCALE GENOMIC DNA]</scope>
    <source>
        <strain evidence="2 3">MA001</strain>
    </source>
</reference>
<dbReference type="GO" id="GO:1901135">
    <property type="term" value="P:carbohydrate derivative metabolic process"/>
    <property type="evidence" value="ECO:0007669"/>
    <property type="project" value="InterPro"/>
</dbReference>
<accession>A0A398BB44</accession>
<evidence type="ECO:0000313" key="2">
    <source>
        <dbReference type="EMBL" id="RID87389.1"/>
    </source>
</evidence>
<dbReference type="EMBL" id="QWVS01000012">
    <property type="protein sequence ID" value="RID87389.1"/>
    <property type="molecule type" value="Genomic_DNA"/>
</dbReference>
<dbReference type="Proteomes" id="UP000266016">
    <property type="component" value="Unassembled WGS sequence"/>
</dbReference>
<dbReference type="Pfam" id="PF10740">
    <property type="entry name" value="DUF2529"/>
    <property type="match status" value="1"/>
</dbReference>
<feature type="domain" description="DUF2529" evidence="1">
    <location>
        <begin position="1"/>
        <end position="171"/>
    </location>
</feature>